<keyword evidence="2 8" id="KW-0031">Aminopeptidase</keyword>
<dbReference type="CDD" id="cd00433">
    <property type="entry name" value="Peptidase_M17"/>
    <property type="match status" value="1"/>
</dbReference>
<evidence type="ECO:0000259" key="6">
    <source>
        <dbReference type="Pfam" id="PF00883"/>
    </source>
</evidence>
<dbReference type="Proteomes" id="UP000093226">
    <property type="component" value="Unassembled WGS sequence"/>
</dbReference>
<reference evidence="10" key="1">
    <citation type="submission" date="2016-03" db="EMBL/GenBank/DDBJ databases">
        <title>Draft genome sequence of Paenibacillus glacialis DSM 22343.</title>
        <authorList>
            <person name="Shin S.-K."/>
            <person name="Yi H."/>
        </authorList>
    </citation>
    <scope>NUCLEOTIDE SEQUENCE [LARGE SCALE GENOMIC DNA]</scope>
    <source>
        <strain evidence="10">NBRC 105008</strain>
    </source>
</reference>
<keyword evidence="4" id="KW-0378">Hydrolase</keyword>
<evidence type="ECO:0000256" key="2">
    <source>
        <dbReference type="ARBA" id="ARBA00022438"/>
    </source>
</evidence>
<organism evidence="8 10">
    <name type="scientific">Flavobacterium glycines</name>
    <dbReference type="NCBI Taxonomy" id="551990"/>
    <lineage>
        <taxon>Bacteria</taxon>
        <taxon>Pseudomonadati</taxon>
        <taxon>Bacteroidota</taxon>
        <taxon>Flavobacteriia</taxon>
        <taxon>Flavobacteriales</taxon>
        <taxon>Flavobacteriaceae</taxon>
        <taxon>Flavobacterium</taxon>
    </lineage>
</organism>
<dbReference type="SUPFAM" id="SSF53187">
    <property type="entry name" value="Zn-dependent exopeptidases"/>
    <property type="match status" value="1"/>
</dbReference>
<dbReference type="RefSeq" id="WP_066326069.1">
    <property type="nucleotide sequence ID" value="NZ_BJVF01000006.1"/>
</dbReference>
<proteinExistence type="inferred from homology"/>
<dbReference type="GO" id="GO:0006508">
    <property type="term" value="P:proteolysis"/>
    <property type="evidence" value="ECO:0007669"/>
    <property type="project" value="UniProtKB-KW"/>
</dbReference>
<reference evidence="7 12" key="4">
    <citation type="submission" date="2019-07" db="EMBL/GenBank/DDBJ databases">
        <title>Whole genome shotgun sequence of Flavobacterium glycines NBRC 105008.</title>
        <authorList>
            <person name="Hosoyama A."/>
            <person name="Uohara A."/>
            <person name="Ohji S."/>
            <person name="Ichikawa N."/>
        </authorList>
    </citation>
    <scope>NUCLEOTIDE SEQUENCE [LARGE SCALE GENOMIC DNA]</scope>
    <source>
        <strain evidence="7 12">NBRC 105008</strain>
    </source>
</reference>
<sequence length="482" mass="52756">MKIRKIDSLENFSGTVLVPVFETSVKNILPVKFENLEISSKVFYGKKDSYYLAEDKGNVYIFIGLGKTIDYKSLKTIFRRIASKEKDTLTANVSLFLPEVFTEEQAEAMISGLYLGTYNIGHYKKEELHPFLQTDFELSILSKSDFSKSISKALKLTQAQLETFALVDLPPNKVTPKYLAQWAEAKGKQYGFKVEVLGLEAAKNENLGAFVAVGKGSKNEAQFVIMNYSPKSSEANLKHIGLVGKGITFDTGGLNIKTAGMVNMKCDMAGGAAVLGAMQLIADLQLPVKVTAIVPCAENSVDAKSFLPSEVIQSYSGNSIEIIDTDAEGRLILADGLSYIIKNYNPGYLIDIATLTGSSVATFGYECGALFSNNDAIVKTIQETGESIGERLWQLPLWDVYSKDIESDIADVKNFSGKAVAGAISAAKFLEFFTQEHPAWAHLDIAGVAFLDNEFTKTKHATAYGVHLLTKFIEKIITHGKC</sequence>
<dbReference type="Gene3D" id="3.40.630.10">
    <property type="entry name" value="Zn peptidases"/>
    <property type="match status" value="1"/>
</dbReference>
<comment type="caution">
    <text evidence="8">The sequence shown here is derived from an EMBL/GenBank/DDBJ whole genome shotgun (WGS) entry which is preliminary data.</text>
</comment>
<protein>
    <submittedName>
        <fullName evidence="8">Leucyl aminopeptidase</fullName>
    </submittedName>
    <submittedName>
        <fullName evidence="7">Putative cytosol aminopeptidase</fullName>
    </submittedName>
</protein>
<dbReference type="EMBL" id="FNEO01000007">
    <property type="protein sequence ID" value="SDJ82039.1"/>
    <property type="molecule type" value="Genomic_DNA"/>
</dbReference>
<evidence type="ECO:0000313" key="11">
    <source>
        <dbReference type="Proteomes" id="UP000182367"/>
    </source>
</evidence>
<evidence type="ECO:0000313" key="8">
    <source>
        <dbReference type="EMBL" id="OCB72735.1"/>
    </source>
</evidence>
<accession>A0A1B9DST7</accession>
<gene>
    <name evidence="7" type="primary">pepA</name>
    <name evidence="8" type="ORF">FBGL_05275</name>
    <name evidence="7" type="ORF">FGL01_25240</name>
    <name evidence="9" type="ORF">SAMN05192550_2840</name>
</gene>
<dbReference type="Pfam" id="PF00883">
    <property type="entry name" value="Peptidase_M17"/>
    <property type="match status" value="1"/>
</dbReference>
<keyword evidence="3" id="KW-0645">Protease</keyword>
<evidence type="ECO:0000256" key="5">
    <source>
        <dbReference type="ARBA" id="ARBA00023211"/>
    </source>
</evidence>
<name>A0A1B9DST7_9FLAO</name>
<dbReference type="Gene3D" id="3.40.220.10">
    <property type="entry name" value="Leucine Aminopeptidase, subunit E, domain 1"/>
    <property type="match status" value="1"/>
</dbReference>
<dbReference type="STRING" id="551990.SAMN05192550_2840"/>
<reference evidence="8" key="2">
    <citation type="submission" date="2016-03" db="EMBL/GenBank/DDBJ databases">
        <authorList>
            <person name="Ploux O."/>
        </authorList>
    </citation>
    <scope>NUCLEOTIDE SEQUENCE</scope>
    <source>
        <strain evidence="8">NBRC 105008</strain>
    </source>
</reference>
<dbReference type="Proteomes" id="UP000182367">
    <property type="component" value="Unassembled WGS sequence"/>
</dbReference>
<comment type="similarity">
    <text evidence="1">Belongs to the peptidase M17 family.</text>
</comment>
<evidence type="ECO:0000313" key="12">
    <source>
        <dbReference type="Proteomes" id="UP000321579"/>
    </source>
</evidence>
<dbReference type="GO" id="GO:0005737">
    <property type="term" value="C:cytoplasm"/>
    <property type="evidence" value="ECO:0007669"/>
    <property type="project" value="InterPro"/>
</dbReference>
<evidence type="ECO:0000313" key="7">
    <source>
        <dbReference type="EMBL" id="GEL11785.1"/>
    </source>
</evidence>
<dbReference type="AlphaFoldDB" id="A0A1B9DST7"/>
<evidence type="ECO:0000256" key="1">
    <source>
        <dbReference type="ARBA" id="ARBA00009528"/>
    </source>
</evidence>
<dbReference type="PANTHER" id="PTHR11963:SF23">
    <property type="entry name" value="CYTOSOL AMINOPEPTIDASE"/>
    <property type="match status" value="1"/>
</dbReference>
<keyword evidence="5" id="KW-0464">Manganese</keyword>
<dbReference type="EMBL" id="BJVF01000006">
    <property type="protein sequence ID" value="GEL11785.1"/>
    <property type="molecule type" value="Genomic_DNA"/>
</dbReference>
<dbReference type="InterPro" id="IPR043472">
    <property type="entry name" value="Macro_dom-like"/>
</dbReference>
<keyword evidence="11" id="KW-1185">Reference proteome</keyword>
<dbReference type="SUPFAM" id="SSF52949">
    <property type="entry name" value="Macro domain-like"/>
    <property type="match status" value="1"/>
</dbReference>
<dbReference type="OrthoDB" id="9809354at2"/>
<evidence type="ECO:0000313" key="10">
    <source>
        <dbReference type="Proteomes" id="UP000093226"/>
    </source>
</evidence>
<feature type="domain" description="Cytosol aminopeptidase" evidence="6">
    <location>
        <begin position="166"/>
        <end position="469"/>
    </location>
</feature>
<reference evidence="9 11" key="3">
    <citation type="submission" date="2016-10" db="EMBL/GenBank/DDBJ databases">
        <authorList>
            <person name="Varghese N."/>
            <person name="Submissions S."/>
        </authorList>
    </citation>
    <scope>NUCLEOTIDE SEQUENCE [LARGE SCALE GENOMIC DNA]</scope>
    <source>
        <strain evidence="9 11">Gm-149</strain>
    </source>
</reference>
<dbReference type="GO" id="GO:0070006">
    <property type="term" value="F:metalloaminopeptidase activity"/>
    <property type="evidence" value="ECO:0007669"/>
    <property type="project" value="InterPro"/>
</dbReference>
<dbReference type="PRINTS" id="PR00481">
    <property type="entry name" value="LAMNOPPTDASE"/>
</dbReference>
<dbReference type="GO" id="GO:0030145">
    <property type="term" value="F:manganese ion binding"/>
    <property type="evidence" value="ECO:0007669"/>
    <property type="project" value="InterPro"/>
</dbReference>
<evidence type="ECO:0000256" key="4">
    <source>
        <dbReference type="ARBA" id="ARBA00022801"/>
    </source>
</evidence>
<evidence type="ECO:0000313" key="9">
    <source>
        <dbReference type="EMBL" id="SDJ82039.1"/>
    </source>
</evidence>
<dbReference type="PANTHER" id="PTHR11963">
    <property type="entry name" value="LEUCINE AMINOPEPTIDASE-RELATED"/>
    <property type="match status" value="1"/>
</dbReference>
<evidence type="ECO:0000256" key="3">
    <source>
        <dbReference type="ARBA" id="ARBA00022670"/>
    </source>
</evidence>
<dbReference type="InterPro" id="IPR000819">
    <property type="entry name" value="Peptidase_M17_C"/>
</dbReference>
<dbReference type="Proteomes" id="UP000321579">
    <property type="component" value="Unassembled WGS sequence"/>
</dbReference>
<dbReference type="EMBL" id="LVEO01000012">
    <property type="protein sequence ID" value="OCB72735.1"/>
    <property type="molecule type" value="Genomic_DNA"/>
</dbReference>
<dbReference type="InterPro" id="IPR011356">
    <property type="entry name" value="Leucine_aapep/pepB"/>
</dbReference>